<organism evidence="11 12">
    <name type="scientific">Lactococcus taiwanensis</name>
    <dbReference type="NCBI Taxonomy" id="1151742"/>
    <lineage>
        <taxon>Bacteria</taxon>
        <taxon>Bacillati</taxon>
        <taxon>Bacillota</taxon>
        <taxon>Bacilli</taxon>
        <taxon>Lactobacillales</taxon>
        <taxon>Streptococcaceae</taxon>
        <taxon>Lactococcus</taxon>
    </lineage>
</organism>
<evidence type="ECO:0000256" key="1">
    <source>
        <dbReference type="ARBA" id="ARBA00012417"/>
    </source>
</evidence>
<dbReference type="Pfam" id="PF21694">
    <property type="entry name" value="DNA_pol3_delta_C"/>
    <property type="match status" value="1"/>
</dbReference>
<reference evidence="11 12" key="1">
    <citation type="submission" date="2021-02" db="EMBL/GenBank/DDBJ databases">
        <title>Complete genome sequence of Lactococcus lactis strain K_LL004.</title>
        <authorList>
            <person name="Kim H.B."/>
        </authorList>
    </citation>
    <scope>NUCLEOTIDE SEQUENCE [LARGE SCALE GENOMIC DNA]</scope>
    <source>
        <strain evidence="11 12">K_LL004</strain>
    </source>
</reference>
<evidence type="ECO:0000259" key="9">
    <source>
        <dbReference type="Pfam" id="PF06144"/>
    </source>
</evidence>
<dbReference type="InterPro" id="IPR027417">
    <property type="entry name" value="P-loop_NTPase"/>
</dbReference>
<dbReference type="GO" id="GO:0003677">
    <property type="term" value="F:DNA binding"/>
    <property type="evidence" value="ECO:0007669"/>
    <property type="project" value="InterPro"/>
</dbReference>
<dbReference type="GO" id="GO:0009360">
    <property type="term" value="C:DNA polymerase III complex"/>
    <property type="evidence" value="ECO:0007669"/>
    <property type="project" value="InterPro"/>
</dbReference>
<dbReference type="Gene3D" id="1.20.272.10">
    <property type="match status" value="1"/>
</dbReference>
<feature type="domain" description="DNA polymerase III delta N-terminal" evidence="9">
    <location>
        <begin position="20"/>
        <end position="142"/>
    </location>
</feature>
<dbReference type="InterPro" id="IPR010372">
    <property type="entry name" value="DNA_pol3_delta_N"/>
</dbReference>
<dbReference type="PANTHER" id="PTHR34388:SF1">
    <property type="entry name" value="DNA POLYMERASE III SUBUNIT DELTA"/>
    <property type="match status" value="1"/>
</dbReference>
<dbReference type="InterPro" id="IPR005790">
    <property type="entry name" value="DNA_polIII_delta"/>
</dbReference>
<evidence type="ECO:0000313" key="11">
    <source>
        <dbReference type="EMBL" id="QSE76358.1"/>
    </source>
</evidence>
<name>A0AA45KFF2_9LACT</name>
<evidence type="ECO:0000256" key="4">
    <source>
        <dbReference type="ARBA" id="ARBA00022695"/>
    </source>
</evidence>
<dbReference type="Pfam" id="PF06144">
    <property type="entry name" value="DNA_pol3_delta"/>
    <property type="match status" value="1"/>
</dbReference>
<dbReference type="InterPro" id="IPR008921">
    <property type="entry name" value="DNA_pol3_clamp-load_cplx_C"/>
</dbReference>
<dbReference type="SUPFAM" id="SSF52540">
    <property type="entry name" value="P-loop containing nucleoside triphosphate hydrolases"/>
    <property type="match status" value="1"/>
</dbReference>
<keyword evidence="3" id="KW-0808">Transferase</keyword>
<evidence type="ECO:0000259" key="10">
    <source>
        <dbReference type="Pfam" id="PF21694"/>
    </source>
</evidence>
<dbReference type="AlphaFoldDB" id="A0AA45KFF2"/>
<keyword evidence="4" id="KW-0548">Nucleotidyltransferase</keyword>
<protein>
    <recommendedName>
        <fullName evidence="2">DNA polymerase III subunit delta</fullName>
        <ecNumber evidence="1">2.7.7.7</ecNumber>
    </recommendedName>
</protein>
<gene>
    <name evidence="11" type="ORF">JW886_07815</name>
</gene>
<dbReference type="GO" id="GO:0003887">
    <property type="term" value="F:DNA-directed DNA polymerase activity"/>
    <property type="evidence" value="ECO:0007669"/>
    <property type="project" value="UniProtKB-KW"/>
</dbReference>
<evidence type="ECO:0000256" key="7">
    <source>
        <dbReference type="ARBA" id="ARBA00034754"/>
    </source>
</evidence>
<keyword evidence="5" id="KW-0235">DNA replication</keyword>
<dbReference type="SUPFAM" id="SSF48019">
    <property type="entry name" value="post-AAA+ oligomerization domain-like"/>
    <property type="match status" value="1"/>
</dbReference>
<comment type="similarity">
    <text evidence="7">Belongs to the DNA polymerase HolA subunit family.</text>
</comment>
<dbReference type="GO" id="GO:0006261">
    <property type="term" value="P:DNA-templated DNA replication"/>
    <property type="evidence" value="ECO:0007669"/>
    <property type="project" value="TreeGrafter"/>
</dbReference>
<dbReference type="InterPro" id="IPR048466">
    <property type="entry name" value="DNA_pol3_delta-like_C"/>
</dbReference>
<comment type="catalytic activity">
    <reaction evidence="8">
        <text>DNA(n) + a 2'-deoxyribonucleoside 5'-triphosphate = DNA(n+1) + diphosphate</text>
        <dbReference type="Rhea" id="RHEA:22508"/>
        <dbReference type="Rhea" id="RHEA-COMP:17339"/>
        <dbReference type="Rhea" id="RHEA-COMP:17340"/>
        <dbReference type="ChEBI" id="CHEBI:33019"/>
        <dbReference type="ChEBI" id="CHEBI:61560"/>
        <dbReference type="ChEBI" id="CHEBI:173112"/>
        <dbReference type="EC" id="2.7.7.7"/>
    </reaction>
</comment>
<evidence type="ECO:0000313" key="12">
    <source>
        <dbReference type="Proteomes" id="UP000663608"/>
    </source>
</evidence>
<dbReference type="NCBIfam" id="TIGR01128">
    <property type="entry name" value="holA"/>
    <property type="match status" value="1"/>
</dbReference>
<dbReference type="KEGG" id="lti:JW886_07815"/>
<feature type="domain" description="DNA polymerase III delta subunit-like C-terminal" evidence="10">
    <location>
        <begin position="209"/>
        <end position="328"/>
    </location>
</feature>
<dbReference type="PANTHER" id="PTHR34388">
    <property type="entry name" value="DNA POLYMERASE III SUBUNIT DELTA"/>
    <property type="match status" value="1"/>
</dbReference>
<evidence type="ECO:0000256" key="3">
    <source>
        <dbReference type="ARBA" id="ARBA00022679"/>
    </source>
</evidence>
<dbReference type="Proteomes" id="UP000663608">
    <property type="component" value="Chromosome"/>
</dbReference>
<dbReference type="EMBL" id="CP070872">
    <property type="protein sequence ID" value="QSE76358.1"/>
    <property type="molecule type" value="Genomic_DNA"/>
</dbReference>
<accession>A0AA45KFF2</accession>
<evidence type="ECO:0000256" key="6">
    <source>
        <dbReference type="ARBA" id="ARBA00022932"/>
    </source>
</evidence>
<evidence type="ECO:0000256" key="5">
    <source>
        <dbReference type="ARBA" id="ARBA00022705"/>
    </source>
</evidence>
<proteinExistence type="inferred from homology"/>
<dbReference type="EC" id="2.7.7.7" evidence="1"/>
<keyword evidence="6" id="KW-0239">DNA-directed DNA polymerase</keyword>
<keyword evidence="12" id="KW-1185">Reference proteome</keyword>
<dbReference type="Gene3D" id="3.40.50.300">
    <property type="entry name" value="P-loop containing nucleotide triphosphate hydrolases"/>
    <property type="match status" value="1"/>
</dbReference>
<evidence type="ECO:0000256" key="2">
    <source>
        <dbReference type="ARBA" id="ARBA00017703"/>
    </source>
</evidence>
<sequence length="334" mass="38125">MTVFDEFNEIKRKGLPQILVIFGEPTEIVGELKKQLLSEVNFEPTDLSQAYYDLTPNNSDLALEDLESLPFFSDSRLVILDNLVNLTTVKKSVLDEKQMKRFESFLDNPAETTQLVVILYGKLDSRLKVVKKLKAKATLLEARELKSQELIHYFSQGSSLSKAVLSLIAAKSNDNFSVMKQNIDLVETYALGREVTVEDVEKVVPKSLQDNIFALTDLIFKGKINEARALVHDLTLQGEDLIKILAILTNSYRLYLQVKLFQEKSWQENQQVSYLKMHPYPVKLANQLVRKLPLSQLKKGLLELIELDYAIKTSLADKAYLFDITLIRLTLKKI</sequence>
<dbReference type="RefSeq" id="WP_205871787.1">
    <property type="nucleotide sequence ID" value="NZ_CP070872.1"/>
</dbReference>
<evidence type="ECO:0000256" key="8">
    <source>
        <dbReference type="ARBA" id="ARBA00049244"/>
    </source>
</evidence>